<feature type="region of interest" description="Disordered" evidence="1">
    <location>
        <begin position="219"/>
        <end position="241"/>
    </location>
</feature>
<feature type="region of interest" description="Disordered" evidence="1">
    <location>
        <begin position="51"/>
        <end position="77"/>
    </location>
</feature>
<dbReference type="AlphaFoldDB" id="A0A835Y510"/>
<dbReference type="EMBL" id="JAEHOE010000043">
    <property type="protein sequence ID" value="KAG2492635.1"/>
    <property type="molecule type" value="Genomic_DNA"/>
</dbReference>
<proteinExistence type="predicted"/>
<name>A0A835Y510_9CHLO</name>
<gene>
    <name evidence="2" type="ORF">HYH03_009051</name>
</gene>
<accession>A0A835Y510</accession>
<feature type="compositionally biased region" description="Gly residues" evidence="1">
    <location>
        <begin position="222"/>
        <end position="233"/>
    </location>
</feature>
<protein>
    <submittedName>
        <fullName evidence="2">Uncharacterized protein</fullName>
    </submittedName>
</protein>
<comment type="caution">
    <text evidence="2">The sequence shown here is derived from an EMBL/GenBank/DDBJ whole genome shotgun (WGS) entry which is preliminary data.</text>
</comment>
<sequence length="469" mass="46592">MLPTHSLSRHHAPPAADSAAGAGAGGDRGPTTLAARLRGVAQRWLHDSFFGPGAGGSAAQPEGRAGAGRPHSGPEAEVELPAQSLASTRIASIYLAPGALVHPCGPGGGGAVPAEAYLEAAAAERAAHRPLRLTPLALAVAEAEDAAFSLSAYEVESTRTGRVCEGARIDALRFDAEAGLREVWVCRQDHTDELEAPGPDPAAPGPRLDLGLLRTQARGGRRGGAVGGLGGRMGPRASGEGVQGLPDAGPLSALAPARMARTATLWTEAWNVASASGALNPDCLEALLAPGFVCRQLGPGAGAGAGGVEGGPEEGALLPDMTGLGDAKAALQRLTDLYDVDEHAARVCVAPGTNAAFTHVTARLTRRTPQPPPPAPLLAEAVELLLFDPDSGLISAAYHFRAPLGPGPECGGAAGAGAGGPGVPAGALEGTRAGPGAQAEVQGVRGAEATEAAGEELMPAGVPQGGGVA</sequence>
<dbReference type="OrthoDB" id="537761at2759"/>
<keyword evidence="3" id="KW-1185">Reference proteome</keyword>
<reference evidence="2" key="1">
    <citation type="journal article" date="2020" name="bioRxiv">
        <title>Comparative genomics of Chlamydomonas.</title>
        <authorList>
            <person name="Craig R.J."/>
            <person name="Hasan A.R."/>
            <person name="Ness R.W."/>
            <person name="Keightley P.D."/>
        </authorList>
    </citation>
    <scope>NUCLEOTIDE SEQUENCE</scope>
    <source>
        <strain evidence="2">CCAP 11/70</strain>
    </source>
</reference>
<evidence type="ECO:0000313" key="3">
    <source>
        <dbReference type="Proteomes" id="UP000612055"/>
    </source>
</evidence>
<feature type="region of interest" description="Disordered" evidence="1">
    <location>
        <begin position="1"/>
        <end position="31"/>
    </location>
</feature>
<evidence type="ECO:0000313" key="2">
    <source>
        <dbReference type="EMBL" id="KAG2492635.1"/>
    </source>
</evidence>
<dbReference type="Proteomes" id="UP000612055">
    <property type="component" value="Unassembled WGS sequence"/>
</dbReference>
<evidence type="ECO:0000256" key="1">
    <source>
        <dbReference type="SAM" id="MobiDB-lite"/>
    </source>
</evidence>
<organism evidence="2 3">
    <name type="scientific">Edaphochlamys debaryana</name>
    <dbReference type="NCBI Taxonomy" id="47281"/>
    <lineage>
        <taxon>Eukaryota</taxon>
        <taxon>Viridiplantae</taxon>
        <taxon>Chlorophyta</taxon>
        <taxon>core chlorophytes</taxon>
        <taxon>Chlorophyceae</taxon>
        <taxon>CS clade</taxon>
        <taxon>Chlamydomonadales</taxon>
        <taxon>Chlamydomonadales incertae sedis</taxon>
        <taxon>Edaphochlamys</taxon>
    </lineage>
</organism>